<sequence>MLASSAVPGRTSHAPHRDANGRPAAEPQMTPGRRRRGDAPDNGINCINHLSQRIVPASRHDASGPTLHAPRARTPASFSSR</sequence>
<dbReference type="STRING" id="1300342.I596_3251"/>
<keyword evidence="3" id="KW-1185">Reference proteome</keyword>
<protein>
    <submittedName>
        <fullName evidence="2">Uncharacterized protein</fullName>
    </submittedName>
</protein>
<dbReference type="KEGG" id="dko:I596_3251"/>
<proteinExistence type="predicted"/>
<organism evidence="2 3">
    <name type="scientific">Dokdonella koreensis DS-123</name>
    <dbReference type="NCBI Taxonomy" id="1300342"/>
    <lineage>
        <taxon>Bacteria</taxon>
        <taxon>Pseudomonadati</taxon>
        <taxon>Pseudomonadota</taxon>
        <taxon>Gammaproteobacteria</taxon>
        <taxon>Lysobacterales</taxon>
        <taxon>Rhodanobacteraceae</taxon>
        <taxon>Dokdonella</taxon>
    </lineage>
</organism>
<name>A0A160DXW7_9GAMM</name>
<evidence type="ECO:0000313" key="3">
    <source>
        <dbReference type="Proteomes" id="UP000076830"/>
    </source>
</evidence>
<dbReference type="AlphaFoldDB" id="A0A160DXW7"/>
<evidence type="ECO:0000256" key="1">
    <source>
        <dbReference type="SAM" id="MobiDB-lite"/>
    </source>
</evidence>
<accession>A0A160DXW7</accession>
<dbReference type="EMBL" id="CP015249">
    <property type="protein sequence ID" value="ANB19240.1"/>
    <property type="molecule type" value="Genomic_DNA"/>
</dbReference>
<feature type="region of interest" description="Disordered" evidence="1">
    <location>
        <begin position="1"/>
        <end position="81"/>
    </location>
</feature>
<dbReference type="Proteomes" id="UP000076830">
    <property type="component" value="Chromosome"/>
</dbReference>
<reference evidence="2 3" key="1">
    <citation type="submission" date="2016-04" db="EMBL/GenBank/DDBJ databases">
        <title>Complete genome sequence of Dokdonella koreensis DS-123T.</title>
        <authorList>
            <person name="Kim J.F."/>
            <person name="Lee H."/>
            <person name="Kwak M.-J."/>
        </authorList>
    </citation>
    <scope>NUCLEOTIDE SEQUENCE [LARGE SCALE GENOMIC DNA]</scope>
    <source>
        <strain evidence="2 3">DS-123</strain>
    </source>
</reference>
<gene>
    <name evidence="2" type="ORF">I596_3251</name>
</gene>
<evidence type="ECO:0000313" key="2">
    <source>
        <dbReference type="EMBL" id="ANB19240.1"/>
    </source>
</evidence>